<evidence type="ECO:0000256" key="11">
    <source>
        <dbReference type="ARBA" id="ARBA00023002"/>
    </source>
</evidence>
<dbReference type="Pfam" id="PF01799">
    <property type="entry name" value="Fer2_2"/>
    <property type="match status" value="1"/>
</dbReference>
<keyword evidence="13" id="KW-0411">Iron-sulfur</keyword>
<evidence type="ECO:0000259" key="16">
    <source>
        <dbReference type="PROSITE" id="PS51387"/>
    </source>
</evidence>
<dbReference type="SUPFAM" id="SSF56176">
    <property type="entry name" value="FAD-binding/transporter-associated domain-like"/>
    <property type="match status" value="1"/>
</dbReference>
<comment type="cofactor">
    <cofactor evidence="1">
        <name>Mo-molybdopterin</name>
        <dbReference type="ChEBI" id="CHEBI:71302"/>
    </cofactor>
</comment>
<evidence type="ECO:0000256" key="2">
    <source>
        <dbReference type="ARBA" id="ARBA00001974"/>
    </source>
</evidence>
<keyword evidence="10" id="KW-0274">FAD</keyword>
<keyword evidence="9" id="KW-0479">Metal-binding</keyword>
<dbReference type="InterPro" id="IPR036683">
    <property type="entry name" value="CO_DH_flav_C_dom_sf"/>
</dbReference>
<reference evidence="17 18" key="1">
    <citation type="submission" date="2021-06" db="EMBL/GenBank/DDBJ databases">
        <title>A haploid diamondback moth (Plutella xylostella L.) genome assembly resolves 31 chromosomes and identifies a diamide resistance mutation.</title>
        <authorList>
            <person name="Ward C.M."/>
            <person name="Perry K.D."/>
            <person name="Baker G."/>
            <person name="Powis K."/>
            <person name="Heckel D.G."/>
            <person name="Baxter S.W."/>
        </authorList>
    </citation>
    <scope>NUCLEOTIDE SEQUENCE [LARGE SCALE GENOMIC DNA]</scope>
    <source>
        <strain evidence="17 18">LV</strain>
        <tissue evidence="17">Single pupa</tissue>
    </source>
</reference>
<evidence type="ECO:0000256" key="6">
    <source>
        <dbReference type="ARBA" id="ARBA00022505"/>
    </source>
</evidence>
<dbReference type="SUPFAM" id="SSF47741">
    <property type="entry name" value="CO dehydrogenase ISP C-domain like"/>
    <property type="match status" value="1"/>
</dbReference>
<evidence type="ECO:0000256" key="12">
    <source>
        <dbReference type="ARBA" id="ARBA00023004"/>
    </source>
</evidence>
<feature type="domain" description="FAD-binding PCMH-type" evidence="16">
    <location>
        <begin position="230"/>
        <end position="410"/>
    </location>
</feature>
<dbReference type="PANTHER" id="PTHR11908">
    <property type="entry name" value="XANTHINE DEHYDROGENASE"/>
    <property type="match status" value="1"/>
</dbReference>
<dbReference type="Gene3D" id="1.10.150.120">
    <property type="entry name" value="[2Fe-2S]-binding domain"/>
    <property type="match status" value="1"/>
</dbReference>
<evidence type="ECO:0000256" key="10">
    <source>
        <dbReference type="ARBA" id="ARBA00022827"/>
    </source>
</evidence>
<comment type="cofactor">
    <cofactor evidence="2">
        <name>FAD</name>
        <dbReference type="ChEBI" id="CHEBI:57692"/>
    </cofactor>
</comment>
<keyword evidence="18" id="KW-1185">Reference proteome</keyword>
<dbReference type="InterPro" id="IPR016208">
    <property type="entry name" value="Ald_Oxase/xanthine_DH-like"/>
</dbReference>
<dbReference type="PROSITE" id="PS51085">
    <property type="entry name" value="2FE2S_FER_2"/>
    <property type="match status" value="1"/>
</dbReference>
<dbReference type="EMBL" id="JAHIBW010000018">
    <property type="protein sequence ID" value="KAG7302427.1"/>
    <property type="molecule type" value="Genomic_DNA"/>
</dbReference>
<protein>
    <recommendedName>
        <fullName evidence="19">Xanthine dehydrogenase</fullName>
    </recommendedName>
</protein>
<evidence type="ECO:0000313" key="18">
    <source>
        <dbReference type="Proteomes" id="UP000823941"/>
    </source>
</evidence>
<dbReference type="Pfam" id="PF03450">
    <property type="entry name" value="CO_deh_flav_C"/>
    <property type="match status" value="1"/>
</dbReference>
<evidence type="ECO:0000256" key="7">
    <source>
        <dbReference type="ARBA" id="ARBA00022630"/>
    </source>
</evidence>
<accession>A0ABQ7QB28</accession>
<dbReference type="InterPro" id="IPR046867">
    <property type="entry name" value="AldOxase/xan_DH_MoCoBD2"/>
</dbReference>
<evidence type="ECO:0008006" key="19">
    <source>
        <dbReference type="Google" id="ProtNLM"/>
    </source>
</evidence>
<dbReference type="InterPro" id="IPR037165">
    <property type="entry name" value="AldOxase/xan_DH_Mopterin-bd_sf"/>
</dbReference>
<comment type="caution">
    <text evidence="17">The sequence shown here is derived from an EMBL/GenBank/DDBJ whole genome shotgun (WGS) entry which is preliminary data.</text>
</comment>
<dbReference type="Gene3D" id="3.30.390.50">
    <property type="entry name" value="CO dehydrogenase flavoprotein, C-terminal domain"/>
    <property type="match status" value="1"/>
</dbReference>
<dbReference type="PANTHER" id="PTHR11908:SF132">
    <property type="entry name" value="ALDEHYDE OXIDASE 1-RELATED"/>
    <property type="match status" value="1"/>
</dbReference>
<name>A0ABQ7QB28_PLUXY</name>
<evidence type="ECO:0000256" key="4">
    <source>
        <dbReference type="ARBA" id="ARBA00006849"/>
    </source>
</evidence>
<evidence type="ECO:0000256" key="5">
    <source>
        <dbReference type="ARBA" id="ARBA00011738"/>
    </source>
</evidence>
<dbReference type="SMART" id="SM01008">
    <property type="entry name" value="Ald_Xan_dh_C"/>
    <property type="match status" value="1"/>
</dbReference>
<feature type="domain" description="2Fe-2S ferredoxin-type" evidence="15">
    <location>
        <begin position="2"/>
        <end position="91"/>
    </location>
</feature>
<keyword evidence="8" id="KW-0001">2Fe-2S</keyword>
<dbReference type="InterPro" id="IPR036010">
    <property type="entry name" value="2Fe-2S_ferredoxin-like_sf"/>
</dbReference>
<dbReference type="InterPro" id="IPR036884">
    <property type="entry name" value="2Fe-2S-bd_dom_sf"/>
</dbReference>
<dbReference type="InterPro" id="IPR012675">
    <property type="entry name" value="Beta-grasp_dom_sf"/>
</dbReference>
<dbReference type="InterPro" id="IPR005107">
    <property type="entry name" value="CO_DH_flav_C"/>
</dbReference>
<dbReference type="InterPro" id="IPR008274">
    <property type="entry name" value="AldOxase/xan_DH_MoCoBD1"/>
</dbReference>
<dbReference type="InterPro" id="IPR016169">
    <property type="entry name" value="FAD-bd_PCMH_sub2"/>
</dbReference>
<evidence type="ECO:0000256" key="14">
    <source>
        <dbReference type="ARBA" id="ARBA00023140"/>
    </source>
</evidence>
<keyword evidence="14" id="KW-0576">Peroxisome</keyword>
<dbReference type="InterPro" id="IPR002346">
    <property type="entry name" value="Mopterin_DH_FAD-bd"/>
</dbReference>
<keyword evidence="7" id="KW-0285">Flavoprotein</keyword>
<dbReference type="Gene3D" id="3.10.20.30">
    <property type="match status" value="1"/>
</dbReference>
<dbReference type="SMART" id="SM01092">
    <property type="entry name" value="CO_deh_flav_C"/>
    <property type="match status" value="1"/>
</dbReference>
<gene>
    <name evidence="17" type="ORF">JYU34_013960</name>
</gene>
<dbReference type="Gene3D" id="3.30.365.10">
    <property type="entry name" value="Aldehyde oxidase/xanthine dehydrogenase, molybdopterin binding domain"/>
    <property type="match status" value="4"/>
</dbReference>
<dbReference type="Pfam" id="PF02738">
    <property type="entry name" value="MoCoBD_1"/>
    <property type="match status" value="1"/>
</dbReference>
<keyword evidence="12" id="KW-0408">Iron</keyword>
<comment type="subunit">
    <text evidence="5">Homodimer.</text>
</comment>
<dbReference type="Pfam" id="PF00941">
    <property type="entry name" value="FAD_binding_5"/>
    <property type="match status" value="1"/>
</dbReference>
<comment type="subcellular location">
    <subcellularLocation>
        <location evidence="3">Peroxisome</location>
    </subcellularLocation>
</comment>
<dbReference type="SUPFAM" id="SSF54292">
    <property type="entry name" value="2Fe-2S ferredoxin-like"/>
    <property type="match status" value="1"/>
</dbReference>
<dbReference type="InterPro" id="IPR006058">
    <property type="entry name" value="2Fe2S_fd_BS"/>
</dbReference>
<dbReference type="PROSITE" id="PS00197">
    <property type="entry name" value="2FE2S_FER_1"/>
    <property type="match status" value="1"/>
</dbReference>
<evidence type="ECO:0000256" key="13">
    <source>
        <dbReference type="ARBA" id="ARBA00023014"/>
    </source>
</evidence>
<dbReference type="Gene3D" id="3.30.465.10">
    <property type="match status" value="1"/>
</dbReference>
<dbReference type="Pfam" id="PF20256">
    <property type="entry name" value="MoCoBD_2"/>
    <property type="match status" value="1"/>
</dbReference>
<proteinExistence type="inferred from homology"/>
<dbReference type="InterPro" id="IPR016166">
    <property type="entry name" value="FAD-bd_PCMH"/>
</dbReference>
<dbReference type="CDD" id="cd00207">
    <property type="entry name" value="fer2"/>
    <property type="match status" value="1"/>
</dbReference>
<evidence type="ECO:0000313" key="17">
    <source>
        <dbReference type="EMBL" id="KAG7302427.1"/>
    </source>
</evidence>
<dbReference type="InterPro" id="IPR036318">
    <property type="entry name" value="FAD-bd_PCMH-like_sf"/>
</dbReference>
<dbReference type="SUPFAM" id="SSF55447">
    <property type="entry name" value="CO dehydrogenase flavoprotein C-terminal domain-like"/>
    <property type="match status" value="1"/>
</dbReference>
<dbReference type="Pfam" id="PF00111">
    <property type="entry name" value="Fer2"/>
    <property type="match status" value="1"/>
</dbReference>
<dbReference type="Pfam" id="PF01315">
    <property type="entry name" value="Ald_Xan_dh_C"/>
    <property type="match status" value="1"/>
</dbReference>
<dbReference type="SUPFAM" id="SSF54665">
    <property type="entry name" value="CO dehydrogenase molybdoprotein N-domain-like"/>
    <property type="match status" value="1"/>
</dbReference>
<dbReference type="InterPro" id="IPR000674">
    <property type="entry name" value="Ald_Oxase/Xan_DH_a/b"/>
</dbReference>
<evidence type="ECO:0000256" key="1">
    <source>
        <dbReference type="ARBA" id="ARBA00001924"/>
    </source>
</evidence>
<dbReference type="InterPro" id="IPR002888">
    <property type="entry name" value="2Fe-2S-bd"/>
</dbReference>
<dbReference type="InterPro" id="IPR001041">
    <property type="entry name" value="2Fe-2S_ferredoxin-type"/>
</dbReference>
<dbReference type="InterPro" id="IPR036856">
    <property type="entry name" value="Ald_Oxase/Xan_DH_a/b_sf"/>
</dbReference>
<dbReference type="Proteomes" id="UP000823941">
    <property type="component" value="Chromosome 18"/>
</dbReference>
<dbReference type="PROSITE" id="PS51387">
    <property type="entry name" value="FAD_PCMH"/>
    <property type="match status" value="1"/>
</dbReference>
<evidence type="ECO:0000259" key="15">
    <source>
        <dbReference type="PROSITE" id="PS51085"/>
    </source>
</evidence>
<organism evidence="17 18">
    <name type="scientific">Plutella xylostella</name>
    <name type="common">Diamondback moth</name>
    <name type="synonym">Plutella maculipennis</name>
    <dbReference type="NCBI Taxonomy" id="51655"/>
    <lineage>
        <taxon>Eukaryota</taxon>
        <taxon>Metazoa</taxon>
        <taxon>Ecdysozoa</taxon>
        <taxon>Arthropoda</taxon>
        <taxon>Hexapoda</taxon>
        <taxon>Insecta</taxon>
        <taxon>Pterygota</taxon>
        <taxon>Neoptera</taxon>
        <taxon>Endopterygota</taxon>
        <taxon>Lepidoptera</taxon>
        <taxon>Glossata</taxon>
        <taxon>Ditrysia</taxon>
        <taxon>Yponomeutoidea</taxon>
        <taxon>Plutellidae</taxon>
        <taxon>Plutella</taxon>
    </lineage>
</organism>
<keyword evidence="11" id="KW-0560">Oxidoreductase</keyword>
<keyword evidence="6" id="KW-0500">Molybdenum</keyword>
<evidence type="ECO:0000256" key="8">
    <source>
        <dbReference type="ARBA" id="ARBA00022714"/>
    </source>
</evidence>
<comment type="similarity">
    <text evidence="4">Belongs to the xanthine dehydrogenase family.</text>
</comment>
<evidence type="ECO:0000256" key="9">
    <source>
        <dbReference type="ARBA" id="ARBA00022723"/>
    </source>
</evidence>
<dbReference type="PIRSF" id="PIRSF000127">
    <property type="entry name" value="Xanthine_DH"/>
    <property type="match status" value="1"/>
</dbReference>
<sequence length="1287" mass="136383">MDAYTFTINGEPHSVGADAAPGLSLLEYIRGAGLPGTKRMCEQGGCGACTVAVSLPHRDPGDPPVMAVNSCLVSAVAAAAGGWAVRTAEGVGRRASPHELQRRLADYHGSQCGYCTPGWVTAMYSLYESEKPLTEESVEESFGGNLCRCTGYRPILAAFRTFATAPGATQPGATAPGAAAPGAAQCGAGERCSGDIQDVEELPRSRCASGCSSAGSEWSVLSAPRAPAPAPDPAGAWHVAHTLQDVFAALRTCGFKNYRLVNGNTGKGVYPSLAQAVTYIDISGVRALRREVRDENLVLGAGLSLRRLRARLAAAASDPDFTYLQHFVEHLKLVATVQVRNIGTIGGNLAMKNEYKEFQSDIFVLLATVKATVTIMDSDMTETDVPVVDFLNMDLSGKLITEVKLPPLSASHVIRTYKIMPRAQNSHAIVNAGFMFKLDESGAVEASSLVFGGVAPGFVHAAGAEAALRGRALAGGGALRGALAALARDLQPDHRPPEPAPHCRKSIALGLFYRAVLSVVGAEAVSPRLRSGAAAARRPLSRGTQTYDTDKTVWPLNQPVPKLEALAQCTGEAAYVDDAAAGAREAHLAPVLATAVADRVHIDATDALAMPGVLAVLAAADIPGSNSFTPTSVVWQQEDEPVLAQRAQYHGQVVALVAATDRRLALAAAARVKVTYSNVKDKPVITIQDALAAPDAKERIREDIVIEPTDRGTDVARIIKGSFTVPSQYHFTMETQTARAAVSEDGAGVDVASSSQWLHLVQVAVARMLKLRDNQVNVSAARVGGGYGGKASRAALPACLAALAASRLRRPARLVLTLEDNMRAIGKRQECRAEFEVGVSAAGLVQHCSVQYHSDCGCSFNDAAGAAVATTMTSLVDARRWRVSGCSVRTDTPSATWCRAPGTTEAFAIVDHIMERIAFALELDSTDVKLLNLSPRHGALRDMVLALKADAQYDQRMAEINKFNAENAWKKRALKLALMAFPIEYSGNFAAMLSVYHADGSVAVAHAGVELGQGIHTKAAQVVAYTLKIPLDLVTVKPTNNFVTPNAMVTNGSYTSEAVCHAAVKACQELLARLEPVRKELEGAGGGEPTWQELVQKAYEKGINLNASYMSSDNEGLVGYSVRGAALVQLELDALAGTHQLARADLVQDTGRSLSPAVDVGQIEGAFTMGLGLWTSERLAYSGAGRLLTAGTWWYLPPGARDIPADLRVTLKQGQDERPVGVLRSKATGEPALVLAVAAAHALLAAAAAARREHHPHDTEWKHVEAPYTVERVMEVIDPDPARYTLQ</sequence>
<evidence type="ECO:0000256" key="3">
    <source>
        <dbReference type="ARBA" id="ARBA00004275"/>
    </source>
</evidence>
<dbReference type="Gene3D" id="3.90.1170.50">
    <property type="entry name" value="Aldehyde oxidase/xanthine dehydrogenase, a/b hammerhead"/>
    <property type="match status" value="1"/>
</dbReference>
<dbReference type="SUPFAM" id="SSF56003">
    <property type="entry name" value="Molybdenum cofactor-binding domain"/>
    <property type="match status" value="1"/>
</dbReference>